<evidence type="ECO:0000256" key="11">
    <source>
        <dbReference type="ARBA" id="ARBA00023264"/>
    </source>
</evidence>
<gene>
    <name evidence="14" type="primary">ptdss1_2</name>
    <name evidence="14" type="ORF">FJT64_024991</name>
</gene>
<proteinExistence type="inferred from homology"/>
<comment type="subcellular location">
    <subcellularLocation>
        <location evidence="1 12">Endoplasmic reticulum membrane</location>
        <topology evidence="1 12">Multi-pass membrane protein</topology>
    </subcellularLocation>
</comment>
<dbReference type="PANTHER" id="PTHR15362:SF15">
    <property type="entry name" value="PHOSPHATIDYLSERINE SYNTHASE 1"/>
    <property type="match status" value="1"/>
</dbReference>
<organism evidence="14 15">
    <name type="scientific">Amphibalanus amphitrite</name>
    <name type="common">Striped barnacle</name>
    <name type="synonym">Balanus amphitrite</name>
    <dbReference type="NCBI Taxonomy" id="1232801"/>
    <lineage>
        <taxon>Eukaryota</taxon>
        <taxon>Metazoa</taxon>
        <taxon>Ecdysozoa</taxon>
        <taxon>Arthropoda</taxon>
        <taxon>Crustacea</taxon>
        <taxon>Multicrustacea</taxon>
        <taxon>Cirripedia</taxon>
        <taxon>Thoracica</taxon>
        <taxon>Thoracicalcarea</taxon>
        <taxon>Balanomorpha</taxon>
        <taxon>Balanoidea</taxon>
        <taxon>Balanidae</taxon>
        <taxon>Amphibalaninae</taxon>
        <taxon>Amphibalanus</taxon>
    </lineage>
</organism>
<keyword evidence="6 12" id="KW-0812">Transmembrane</keyword>
<comment type="similarity">
    <text evidence="4 12">Belongs to the phosphatidyl serine synthase family.</text>
</comment>
<comment type="catalytic activity">
    <reaction evidence="12">
        <text>a 1,2-diacyl-sn-glycero-3-phosphoethanolamine + L-serine = a 1,2-diacyl-sn-glycero-3-phospho-L-serine + ethanolamine</text>
        <dbReference type="Rhea" id="RHEA:27606"/>
        <dbReference type="ChEBI" id="CHEBI:33384"/>
        <dbReference type="ChEBI" id="CHEBI:57262"/>
        <dbReference type="ChEBI" id="CHEBI:57603"/>
        <dbReference type="ChEBI" id="CHEBI:64612"/>
        <dbReference type="EC" id="2.7.8.29"/>
    </reaction>
</comment>
<evidence type="ECO:0000256" key="7">
    <source>
        <dbReference type="ARBA" id="ARBA00022824"/>
    </source>
</evidence>
<dbReference type="AlphaFoldDB" id="A0A6A4WGR9"/>
<dbReference type="Pfam" id="PF03034">
    <property type="entry name" value="PSS"/>
    <property type="match status" value="1"/>
</dbReference>
<keyword evidence="15" id="KW-1185">Reference proteome</keyword>
<keyword evidence="11 12" id="KW-1208">Phospholipid metabolism</keyword>
<evidence type="ECO:0000256" key="12">
    <source>
        <dbReference type="RuleBase" id="RU368094"/>
    </source>
</evidence>
<keyword evidence="12" id="KW-0444">Lipid biosynthesis</keyword>
<dbReference type="OrthoDB" id="10265393at2759"/>
<feature type="transmembrane region" description="Helical" evidence="12">
    <location>
        <begin position="48"/>
        <end position="70"/>
    </location>
</feature>
<evidence type="ECO:0000256" key="3">
    <source>
        <dbReference type="ARBA" id="ARBA00005189"/>
    </source>
</evidence>
<feature type="transmembrane region" description="Helical" evidence="12">
    <location>
        <begin position="367"/>
        <end position="385"/>
    </location>
</feature>
<dbReference type="InterPro" id="IPR004277">
    <property type="entry name" value="PSS"/>
</dbReference>
<dbReference type="UniPathway" id="UPA00948"/>
<dbReference type="GO" id="GO:0005789">
    <property type="term" value="C:endoplasmic reticulum membrane"/>
    <property type="evidence" value="ECO:0007669"/>
    <property type="project" value="UniProtKB-SubCell"/>
</dbReference>
<comment type="caution">
    <text evidence="14">The sequence shown here is derived from an EMBL/GenBank/DDBJ whole genome shotgun (WGS) entry which is preliminary data.</text>
</comment>
<feature type="region of interest" description="Disordered" evidence="13">
    <location>
        <begin position="435"/>
        <end position="501"/>
    </location>
</feature>
<keyword evidence="9 12" id="KW-0443">Lipid metabolism</keyword>
<evidence type="ECO:0000256" key="5">
    <source>
        <dbReference type="ARBA" id="ARBA00022679"/>
    </source>
</evidence>
<comment type="function">
    <text evidence="12">Catalyzes a base-exchange reaction in which the polar head group of phosphatidylethanolamine (PE) is replaced by L-serine.</text>
</comment>
<evidence type="ECO:0000256" key="13">
    <source>
        <dbReference type="SAM" id="MobiDB-lite"/>
    </source>
</evidence>
<evidence type="ECO:0000256" key="1">
    <source>
        <dbReference type="ARBA" id="ARBA00004477"/>
    </source>
</evidence>
<dbReference type="EMBL" id="VIIS01000987">
    <property type="protein sequence ID" value="KAF0303014.1"/>
    <property type="molecule type" value="Genomic_DNA"/>
</dbReference>
<evidence type="ECO:0000256" key="9">
    <source>
        <dbReference type="ARBA" id="ARBA00023098"/>
    </source>
</evidence>
<evidence type="ECO:0000256" key="10">
    <source>
        <dbReference type="ARBA" id="ARBA00023136"/>
    </source>
</evidence>
<feature type="transmembrane region" description="Helical" evidence="12">
    <location>
        <begin position="113"/>
        <end position="133"/>
    </location>
</feature>
<comment type="pathway">
    <text evidence="2 12">Phospholipid metabolism; phosphatidylserine biosynthesis.</text>
</comment>
<sequence length="501" mass="57650">MAPPLYTGHSGQSGTMGGRTRTVSASSDFSEYFHEINDRQVDDISIEFFYKPHTITLLLLSVGTMLYVAFTRDETVSHQNNIWTGMCCATFFFLVISVLTFPNGPFTRPHPALWRLVFGCSVLYLMFLVFILFQDYETVRSILVFFYPELQNFTIDMDESNWGQNCNPLTFDKIWSSLDIFAFAHLFGWMMKALLIRHYGLLWTISIMWEVTELLFAHLLPNFIECWWDAIILDILLCNGVGIYIGMKVCRWLEMRDYKWESIKDISTTSGKVKRALMQFTPESWIQVRWMDSDSPAKRVLSVSLLVIAWQLTELNTFFLKHVFQMPPHNPFNAIRILCLGPIVAPTIRQYYLYVTDRRVKRMGTQCWVYICITLSEAFICFKFGRELFKQTVVTNVLIWLLLQMVITFVCVYLCVTWNRRREIKDVGNDSGLDLNSSVLDTPQPGEGGRRPSPSAERSADLRRRAGGVSARDRLNAVASGAAPRRSVRLGSAVSEDGDRF</sequence>
<keyword evidence="12" id="KW-0594">Phospholipid biosynthesis</keyword>
<keyword evidence="5 12" id="KW-0808">Transferase</keyword>
<evidence type="ECO:0000313" key="14">
    <source>
        <dbReference type="EMBL" id="KAF0303014.1"/>
    </source>
</evidence>
<name>A0A6A4WGR9_AMPAM</name>
<dbReference type="GO" id="GO:0106245">
    <property type="term" value="F:L-serine-phosphatidylethanolamine phosphatidyltransferase activity"/>
    <property type="evidence" value="ECO:0007669"/>
    <property type="project" value="UniProtKB-UniRule"/>
</dbReference>
<keyword evidence="7 12" id="KW-0256">Endoplasmic reticulum</keyword>
<feature type="transmembrane region" description="Helical" evidence="12">
    <location>
        <begin position="397"/>
        <end position="416"/>
    </location>
</feature>
<dbReference type="GO" id="GO:0006659">
    <property type="term" value="P:phosphatidylserine biosynthetic process"/>
    <property type="evidence" value="ECO:0007669"/>
    <property type="project" value="UniProtKB-UniRule"/>
</dbReference>
<evidence type="ECO:0000256" key="6">
    <source>
        <dbReference type="ARBA" id="ARBA00022692"/>
    </source>
</evidence>
<evidence type="ECO:0000256" key="4">
    <source>
        <dbReference type="ARBA" id="ARBA00008671"/>
    </source>
</evidence>
<comment type="pathway">
    <text evidence="3">Lipid metabolism.</text>
</comment>
<keyword evidence="10 12" id="KW-0472">Membrane</keyword>
<feature type="transmembrane region" description="Helical" evidence="12">
    <location>
        <begin position="201"/>
        <end position="221"/>
    </location>
</feature>
<evidence type="ECO:0000313" key="15">
    <source>
        <dbReference type="Proteomes" id="UP000440578"/>
    </source>
</evidence>
<evidence type="ECO:0000256" key="8">
    <source>
        <dbReference type="ARBA" id="ARBA00022989"/>
    </source>
</evidence>
<dbReference type="EC" id="2.7.8.29" evidence="12"/>
<reference evidence="14 15" key="1">
    <citation type="submission" date="2019-07" db="EMBL/GenBank/DDBJ databases">
        <title>Draft genome assembly of a fouling barnacle, Amphibalanus amphitrite (Darwin, 1854): The first reference genome for Thecostraca.</title>
        <authorList>
            <person name="Kim W."/>
        </authorList>
    </citation>
    <scope>NUCLEOTIDE SEQUENCE [LARGE SCALE GENOMIC DNA]</scope>
    <source>
        <strain evidence="14">SNU_AA5</strain>
        <tissue evidence="14">Soma without cirri and trophi</tissue>
    </source>
</reference>
<feature type="transmembrane region" description="Helical" evidence="12">
    <location>
        <begin position="82"/>
        <end position="101"/>
    </location>
</feature>
<accession>A0A6A4WGR9</accession>
<feature type="transmembrane region" description="Helical" evidence="12">
    <location>
        <begin position="227"/>
        <end position="247"/>
    </location>
</feature>
<dbReference type="Proteomes" id="UP000440578">
    <property type="component" value="Unassembled WGS sequence"/>
</dbReference>
<dbReference type="PANTHER" id="PTHR15362">
    <property type="entry name" value="PHOSPHATIDYLINOSITOL SYNTHASE"/>
    <property type="match status" value="1"/>
</dbReference>
<keyword evidence="8 12" id="KW-1133">Transmembrane helix</keyword>
<feature type="region of interest" description="Disordered" evidence="13">
    <location>
        <begin position="1"/>
        <end position="22"/>
    </location>
</feature>
<protein>
    <recommendedName>
        <fullName evidence="12">Phosphatidylserine synthase</fullName>
        <ecNumber evidence="12">2.7.8.29</ecNumber>
    </recommendedName>
    <alternativeName>
        <fullName evidence="12">Serine-exchange enzyme</fullName>
    </alternativeName>
</protein>
<evidence type="ECO:0000256" key="2">
    <source>
        <dbReference type="ARBA" id="ARBA00004916"/>
    </source>
</evidence>